<dbReference type="GO" id="GO:0016740">
    <property type="term" value="F:transferase activity"/>
    <property type="evidence" value="ECO:0007669"/>
    <property type="project" value="UniProtKB-KW"/>
</dbReference>
<reference evidence="11" key="2">
    <citation type="submission" date="2020-01" db="EMBL/GenBank/DDBJ databases">
        <authorList>
            <person name="Hornung B."/>
        </authorList>
    </citation>
    <scope>NUCLEOTIDE SEQUENCE</scope>
    <source>
        <strain evidence="11">PacBioINE</strain>
    </source>
</reference>
<evidence type="ECO:0000256" key="5">
    <source>
        <dbReference type="ARBA" id="ARBA00023163"/>
    </source>
</evidence>
<dbReference type="PROSITE" id="PS50045">
    <property type="entry name" value="SIGMA54_INTERACT_4"/>
    <property type="match status" value="1"/>
</dbReference>
<dbReference type="CDD" id="cd00009">
    <property type="entry name" value="AAA"/>
    <property type="match status" value="1"/>
</dbReference>
<evidence type="ECO:0000256" key="1">
    <source>
        <dbReference type="ARBA" id="ARBA00022741"/>
    </source>
</evidence>
<dbReference type="InterPro" id="IPR009057">
    <property type="entry name" value="Homeodomain-like_sf"/>
</dbReference>
<name>A0A8S0WX87_9FIRM</name>
<dbReference type="SUPFAM" id="SSF52540">
    <property type="entry name" value="P-loop containing nucleoside triphosphate hydrolases"/>
    <property type="match status" value="1"/>
</dbReference>
<evidence type="ECO:0000256" key="4">
    <source>
        <dbReference type="ARBA" id="ARBA00023015"/>
    </source>
</evidence>
<dbReference type="Pfam" id="PF00158">
    <property type="entry name" value="Sigma54_activat"/>
    <property type="match status" value="1"/>
</dbReference>
<dbReference type="Pfam" id="PF13426">
    <property type="entry name" value="PAS_9"/>
    <property type="match status" value="1"/>
</dbReference>
<keyword evidence="5" id="KW-0804">Transcription</keyword>
<dbReference type="Gene3D" id="3.40.50.300">
    <property type="entry name" value="P-loop containing nucleotide triphosphate hydrolases"/>
    <property type="match status" value="1"/>
</dbReference>
<dbReference type="InterPro" id="IPR025662">
    <property type="entry name" value="Sigma_54_int_dom_ATP-bd_1"/>
</dbReference>
<accession>A0A8S0WX87</accession>
<keyword evidence="1" id="KW-0547">Nucleotide-binding</keyword>
<organism evidence="11">
    <name type="scientific">Acididesulfobacillus acetoxydans</name>
    <dbReference type="NCBI Taxonomy" id="1561005"/>
    <lineage>
        <taxon>Bacteria</taxon>
        <taxon>Bacillati</taxon>
        <taxon>Bacillota</taxon>
        <taxon>Clostridia</taxon>
        <taxon>Eubacteriales</taxon>
        <taxon>Peptococcaceae</taxon>
        <taxon>Acididesulfobacillus</taxon>
    </lineage>
</organism>
<reference evidence="12" key="1">
    <citation type="submission" date="2014-11" db="EMBL/GenBank/DDBJ databases">
        <authorList>
            <person name="Hornung B.V."/>
        </authorList>
    </citation>
    <scope>NUCLEOTIDE SEQUENCE</scope>
    <source>
        <strain evidence="12">INE</strain>
    </source>
</reference>
<dbReference type="PROSITE" id="PS50112">
    <property type="entry name" value="PAS"/>
    <property type="match status" value="1"/>
</dbReference>
<evidence type="ECO:0000313" key="11">
    <source>
        <dbReference type="EMBL" id="CAA7600811.1"/>
    </source>
</evidence>
<dbReference type="Pfam" id="PF25601">
    <property type="entry name" value="AAA_lid_14"/>
    <property type="match status" value="1"/>
</dbReference>
<dbReference type="CDD" id="cd00130">
    <property type="entry name" value="PAS"/>
    <property type="match status" value="1"/>
</dbReference>
<proteinExistence type="predicted"/>
<evidence type="ECO:0000259" key="10">
    <source>
        <dbReference type="PROSITE" id="PS50113"/>
    </source>
</evidence>
<keyword evidence="3" id="KW-0067">ATP-binding</keyword>
<dbReference type="PROSITE" id="PS00675">
    <property type="entry name" value="SIGMA54_INTERACT_1"/>
    <property type="match status" value="1"/>
</dbReference>
<dbReference type="SUPFAM" id="SSF46689">
    <property type="entry name" value="Homeodomain-like"/>
    <property type="match status" value="1"/>
</dbReference>
<dbReference type="NCBIfam" id="TIGR00229">
    <property type="entry name" value="sensory_box"/>
    <property type="match status" value="1"/>
</dbReference>
<feature type="domain" description="PAS" evidence="9">
    <location>
        <begin position="31"/>
        <end position="83"/>
    </location>
</feature>
<keyword evidence="11" id="KW-0808">Transferase</keyword>
<feature type="domain" description="PAC" evidence="10">
    <location>
        <begin position="89"/>
        <end position="150"/>
    </location>
</feature>
<dbReference type="InterPro" id="IPR002078">
    <property type="entry name" value="Sigma_54_int"/>
</dbReference>
<evidence type="ECO:0000313" key="13">
    <source>
        <dbReference type="Proteomes" id="UP001071230"/>
    </source>
</evidence>
<dbReference type="InterPro" id="IPR030828">
    <property type="entry name" value="HTH_TyrR"/>
</dbReference>
<evidence type="ECO:0000256" key="3">
    <source>
        <dbReference type="ARBA" id="ARBA00022840"/>
    </source>
</evidence>
<evidence type="ECO:0000259" key="8">
    <source>
        <dbReference type="PROSITE" id="PS50045"/>
    </source>
</evidence>
<keyword evidence="7" id="KW-0175">Coiled coil</keyword>
<dbReference type="GO" id="GO:0006355">
    <property type="term" value="P:regulation of DNA-templated transcription"/>
    <property type="evidence" value="ECO:0007669"/>
    <property type="project" value="InterPro"/>
</dbReference>
<dbReference type="Pfam" id="PF18024">
    <property type="entry name" value="HTH_50"/>
    <property type="match status" value="1"/>
</dbReference>
<dbReference type="Gene3D" id="1.10.8.60">
    <property type="match status" value="1"/>
</dbReference>
<sequence>MSYLELCSGFLDDLLDILMRLLKKLIDIEEANRDLESIFLNSYDGISIVNNKGITIRVNPAMERLTGVKKEEVIGKDMRQLVENGVFIDSVSLRVLENKRPTTIIQKGRTGKQTIMTGTPIMDGNERIKNVVINIRDVTELYSLNEKLQRTMELTNRYQCEINELRRQVIEQNDIVAESKEMQEIVDLALRVAKVDSTVLLLGESGVGKEVLTKIIHKSSSRFQSGSFIKINSGAIPASLLESELFGYEEGAFTGAKKKGKLGMFQLATKGTLFLDEISELPPELQVKLLRVIQEKEFIPLGGTVPVTVDVRIIAATNKNLKKMVEEGKFREDLFYRLNVVSIEIPPLRKRREDIPALIFHFSREINDRYGFKKQFTAEALKQLIRYDWPGNVRQLANIIERSFITSKGDRIGKDELSGELTEEKLFQFDFGNIIPLNEAVELLERSLIKKALEKYKTTYEVAKVLKVSQATVARKAKKYRDEESSMP</sequence>
<dbReference type="Proteomes" id="UP001071230">
    <property type="component" value="Unassembled WGS sequence"/>
</dbReference>
<feature type="coiled-coil region" evidence="7">
    <location>
        <begin position="11"/>
        <end position="38"/>
    </location>
</feature>
<dbReference type="PANTHER" id="PTHR32071">
    <property type="entry name" value="TRANSCRIPTIONAL REGULATORY PROTEIN"/>
    <property type="match status" value="1"/>
</dbReference>
<dbReference type="InterPro" id="IPR025944">
    <property type="entry name" value="Sigma_54_int_dom_CS"/>
</dbReference>
<dbReference type="GO" id="GO:0005524">
    <property type="term" value="F:ATP binding"/>
    <property type="evidence" value="ECO:0007669"/>
    <property type="project" value="UniProtKB-KW"/>
</dbReference>
<dbReference type="SMART" id="SM00091">
    <property type="entry name" value="PAS"/>
    <property type="match status" value="1"/>
</dbReference>
<dbReference type="Proteomes" id="UP000836597">
    <property type="component" value="Chromosome"/>
</dbReference>
<dbReference type="GO" id="GO:0003677">
    <property type="term" value="F:DNA binding"/>
    <property type="evidence" value="ECO:0007669"/>
    <property type="project" value="UniProtKB-KW"/>
</dbReference>
<dbReference type="AlphaFoldDB" id="A0A8S0WX87"/>
<protein>
    <recommendedName>
        <fullName evidence="6">HTH-type transcriptional regulatory protein TyrR</fullName>
    </recommendedName>
</protein>
<dbReference type="PROSITE" id="PS50113">
    <property type="entry name" value="PAC"/>
    <property type="match status" value="1"/>
</dbReference>
<keyword evidence="2" id="KW-0058">Aromatic hydrocarbons catabolism</keyword>
<dbReference type="InterPro" id="IPR000014">
    <property type="entry name" value="PAS"/>
</dbReference>
<dbReference type="FunFam" id="3.40.50.300:FF:000006">
    <property type="entry name" value="DNA-binding transcriptional regulator NtrC"/>
    <property type="match status" value="1"/>
</dbReference>
<dbReference type="EMBL" id="LR746496">
    <property type="protein sequence ID" value="CAA7600811.1"/>
    <property type="molecule type" value="Genomic_DNA"/>
</dbReference>
<evidence type="ECO:0000313" key="12">
    <source>
        <dbReference type="EMBL" id="CEJ07190.1"/>
    </source>
</evidence>
<evidence type="ECO:0000256" key="7">
    <source>
        <dbReference type="SAM" id="Coils"/>
    </source>
</evidence>
<keyword evidence="13" id="KW-1185">Reference proteome</keyword>
<dbReference type="InterPro" id="IPR000700">
    <property type="entry name" value="PAS-assoc_C"/>
</dbReference>
<dbReference type="PANTHER" id="PTHR32071:SF57">
    <property type="entry name" value="C4-DICARBOXYLATE TRANSPORT TRANSCRIPTIONAL REGULATORY PROTEIN DCTD"/>
    <property type="match status" value="1"/>
</dbReference>
<evidence type="ECO:0000256" key="6">
    <source>
        <dbReference type="ARBA" id="ARBA00029500"/>
    </source>
</evidence>
<dbReference type="InterPro" id="IPR035965">
    <property type="entry name" value="PAS-like_dom_sf"/>
</dbReference>
<dbReference type="Gene3D" id="3.30.450.20">
    <property type="entry name" value="PAS domain"/>
    <property type="match status" value="1"/>
</dbReference>
<feature type="domain" description="Sigma-54 factor interaction" evidence="8">
    <location>
        <begin position="175"/>
        <end position="405"/>
    </location>
</feature>
<dbReference type="InterPro" id="IPR003593">
    <property type="entry name" value="AAA+_ATPase"/>
</dbReference>
<evidence type="ECO:0000259" key="9">
    <source>
        <dbReference type="PROSITE" id="PS50112"/>
    </source>
</evidence>
<keyword evidence="4" id="KW-0805">Transcription regulation</keyword>
<dbReference type="RefSeq" id="WP_240984422.1">
    <property type="nucleotide sequence ID" value="NZ_CDGJ01000044.1"/>
</dbReference>
<dbReference type="SMART" id="SM00382">
    <property type="entry name" value="AAA"/>
    <property type="match status" value="1"/>
</dbReference>
<dbReference type="KEGG" id="aacx:DEACI_1464"/>
<dbReference type="SUPFAM" id="SSF55785">
    <property type="entry name" value="PYP-like sensor domain (PAS domain)"/>
    <property type="match status" value="1"/>
</dbReference>
<dbReference type="InterPro" id="IPR027417">
    <property type="entry name" value="P-loop_NTPase"/>
</dbReference>
<gene>
    <name evidence="11" type="ORF">DEACI_1464</name>
    <name evidence="12" type="ORF">DEACI_1648</name>
</gene>
<dbReference type="EMBL" id="CDGJ01000044">
    <property type="protein sequence ID" value="CEJ07190.1"/>
    <property type="molecule type" value="Genomic_DNA"/>
</dbReference>
<dbReference type="InterPro" id="IPR058031">
    <property type="entry name" value="AAA_lid_NorR"/>
</dbReference>
<dbReference type="Gene3D" id="1.10.10.60">
    <property type="entry name" value="Homeodomain-like"/>
    <property type="match status" value="1"/>
</dbReference>
<dbReference type="PROSITE" id="PS00688">
    <property type="entry name" value="SIGMA54_INTERACT_3"/>
    <property type="match status" value="1"/>
</dbReference>
<evidence type="ECO:0000256" key="2">
    <source>
        <dbReference type="ARBA" id="ARBA00022797"/>
    </source>
</evidence>